<dbReference type="InterPro" id="IPR033479">
    <property type="entry name" value="dCache_1"/>
</dbReference>
<keyword evidence="3" id="KW-0145">Chemotaxis</keyword>
<evidence type="ECO:0000313" key="15">
    <source>
        <dbReference type="Proteomes" id="UP000282529"/>
    </source>
</evidence>
<evidence type="ECO:0000256" key="1">
    <source>
        <dbReference type="ARBA" id="ARBA00004651"/>
    </source>
</evidence>
<accession>A0A3N9PYM3</accession>
<dbReference type="PROSITE" id="PS50111">
    <property type="entry name" value="CHEMOTAXIS_TRANSDUC_2"/>
    <property type="match status" value="1"/>
</dbReference>
<dbReference type="SMART" id="SM00283">
    <property type="entry name" value="MA"/>
    <property type="match status" value="1"/>
</dbReference>
<dbReference type="CDD" id="cd11386">
    <property type="entry name" value="MCP_signal"/>
    <property type="match status" value="1"/>
</dbReference>
<dbReference type="PANTHER" id="PTHR32089:SF114">
    <property type="entry name" value="METHYL-ACCEPTING CHEMOTAXIS PROTEIN MCPB"/>
    <property type="match status" value="1"/>
</dbReference>
<dbReference type="Pfam" id="PF00015">
    <property type="entry name" value="MCPsignal"/>
    <property type="match status" value="1"/>
</dbReference>
<reference evidence="14 15" key="1">
    <citation type="submission" date="2018-11" db="EMBL/GenBank/DDBJ databases">
        <title>Genome sequence of strain 7197.</title>
        <authorList>
            <person name="Gao J."/>
            <person name="Sun J."/>
        </authorList>
    </citation>
    <scope>NUCLEOTIDE SEQUENCE [LARGE SCALE GENOMIC DNA]</scope>
    <source>
        <strain evidence="14 15">7197</strain>
    </source>
</reference>
<dbReference type="AlphaFoldDB" id="A0A3N9PYM3"/>
<evidence type="ECO:0000256" key="10">
    <source>
        <dbReference type="SAM" id="MobiDB-lite"/>
    </source>
</evidence>
<dbReference type="Pfam" id="PF00672">
    <property type="entry name" value="HAMP"/>
    <property type="match status" value="1"/>
</dbReference>
<dbReference type="GO" id="GO:0006935">
    <property type="term" value="P:chemotaxis"/>
    <property type="evidence" value="ECO:0007669"/>
    <property type="project" value="UniProtKB-KW"/>
</dbReference>
<evidence type="ECO:0000256" key="11">
    <source>
        <dbReference type="SAM" id="Phobius"/>
    </source>
</evidence>
<comment type="subcellular location">
    <subcellularLocation>
        <location evidence="1">Cell membrane</location>
        <topology evidence="1">Multi-pass membrane protein</topology>
    </subcellularLocation>
</comment>
<keyword evidence="2" id="KW-1003">Cell membrane</keyword>
<evidence type="ECO:0000256" key="5">
    <source>
        <dbReference type="ARBA" id="ARBA00022989"/>
    </source>
</evidence>
<dbReference type="Gene3D" id="1.10.8.500">
    <property type="entry name" value="HAMP domain in histidine kinase"/>
    <property type="match status" value="1"/>
</dbReference>
<dbReference type="InterPro" id="IPR003660">
    <property type="entry name" value="HAMP_dom"/>
</dbReference>
<dbReference type="EMBL" id="RQPI01000009">
    <property type="protein sequence ID" value="RQW10306.1"/>
    <property type="molecule type" value="Genomic_DNA"/>
</dbReference>
<evidence type="ECO:0000256" key="3">
    <source>
        <dbReference type="ARBA" id="ARBA00022500"/>
    </source>
</evidence>
<evidence type="ECO:0000256" key="2">
    <source>
        <dbReference type="ARBA" id="ARBA00022475"/>
    </source>
</evidence>
<dbReference type="SMART" id="SM00304">
    <property type="entry name" value="HAMP"/>
    <property type="match status" value="1"/>
</dbReference>
<keyword evidence="15" id="KW-1185">Reference proteome</keyword>
<comment type="similarity">
    <text evidence="8">Belongs to the methyl-accepting chemotaxis (MCP) protein family.</text>
</comment>
<evidence type="ECO:0000256" key="7">
    <source>
        <dbReference type="ARBA" id="ARBA00023224"/>
    </source>
</evidence>
<dbReference type="InterPro" id="IPR004089">
    <property type="entry name" value="MCPsignal_dom"/>
</dbReference>
<dbReference type="CDD" id="cd18773">
    <property type="entry name" value="PDC1_HK_sensor"/>
    <property type="match status" value="1"/>
</dbReference>
<dbReference type="GO" id="GO:0005886">
    <property type="term" value="C:plasma membrane"/>
    <property type="evidence" value="ECO:0007669"/>
    <property type="project" value="UniProtKB-SubCell"/>
</dbReference>
<dbReference type="Pfam" id="PF02743">
    <property type="entry name" value="dCache_1"/>
    <property type="match status" value="1"/>
</dbReference>
<protein>
    <submittedName>
        <fullName evidence="14">Methyl-accepting chemotaxis protein</fullName>
    </submittedName>
</protein>
<dbReference type="CDD" id="cd12912">
    <property type="entry name" value="PDC2_MCP_like"/>
    <property type="match status" value="1"/>
</dbReference>
<feature type="region of interest" description="Disordered" evidence="10">
    <location>
        <begin position="662"/>
        <end position="691"/>
    </location>
</feature>
<dbReference type="PROSITE" id="PS50885">
    <property type="entry name" value="HAMP"/>
    <property type="match status" value="1"/>
</dbReference>
<feature type="domain" description="HAMP" evidence="13">
    <location>
        <begin position="303"/>
        <end position="355"/>
    </location>
</feature>
<dbReference type="GO" id="GO:0007165">
    <property type="term" value="P:signal transduction"/>
    <property type="evidence" value="ECO:0007669"/>
    <property type="project" value="UniProtKB-KW"/>
</dbReference>
<comment type="caution">
    <text evidence="14">The sequence shown here is derived from an EMBL/GenBank/DDBJ whole genome shotgun (WGS) entry which is preliminary data.</text>
</comment>
<keyword evidence="7 9" id="KW-0807">Transducer</keyword>
<evidence type="ECO:0000313" key="14">
    <source>
        <dbReference type="EMBL" id="RQW10306.1"/>
    </source>
</evidence>
<keyword evidence="4 11" id="KW-0812">Transmembrane</keyword>
<gene>
    <name evidence="14" type="ORF">EH198_15885</name>
</gene>
<dbReference type="PANTHER" id="PTHR32089">
    <property type="entry name" value="METHYL-ACCEPTING CHEMOTAXIS PROTEIN MCPB"/>
    <property type="match status" value="1"/>
</dbReference>
<dbReference type="Gene3D" id="1.10.287.950">
    <property type="entry name" value="Methyl-accepting chemotaxis protein"/>
    <property type="match status" value="1"/>
</dbReference>
<dbReference type="SUPFAM" id="SSF58104">
    <property type="entry name" value="Methyl-accepting chemotaxis protein (MCP) signaling domain"/>
    <property type="match status" value="1"/>
</dbReference>
<sequence>MPKKNKAGSTMRTKLIAIYLIVLIVPSLIIGGLTYRTASSAVTDQLAYNARESVTAVNDIVNSNIRSKIDDVKYFVDAVSSATVNSDPNGEAYAELKGRLKEYAAMHPDVLEAYIGTDQGKVVTASDTPLPGGYDPRLEAPYVSAIKNGKDPVISPVFQNANKETVVSISSILKDKSGVFFLQLNLKQLADLVDLKVGKQGYILIADSSKRFVVHPTEPLGQQSSVEFVKKMFENDAGSFNYEYKGSKKTLTYMVNELTGWRIAGTINTSEITGASKGIRTTALLVIAASVLLALVPLYFILRALLGPLGRLSKATEIISQGDLSQDIGSFGRDEIGQLAGNFKTMVASLREMILGVQEMTDNVSSSAAELTASAEMTTKAIEHVTVAIQEVASGNERQVGSVHKGMEGTAATAAEVSNISGYMNEVSAMMDNTSRSAAEGNDSVIQVVDKINGIHETVEELGAVIDKLNERSGHIVGIVGIITGIARQTNLLALNASIEAARAGEHGRGFAVVAAEVRKLAEESEQSARQISEVIVSINSEMKEAIVTMNNAKEKVSEGILAVDTTGRSFSRIRRAVKGAAEKIKSMGEGVQTLSSEAGGMERAMEEIRIISQEAAANTETISAAAQQQLASVEEIASSSSDLSRLADDLQSLVSRFKLHGSHAAGRPDEEQAEPETATDEEESSPGMAS</sequence>
<feature type="transmembrane region" description="Helical" evidence="11">
    <location>
        <begin position="16"/>
        <end position="35"/>
    </location>
</feature>
<proteinExistence type="inferred from homology"/>
<dbReference type="CDD" id="cd06225">
    <property type="entry name" value="HAMP"/>
    <property type="match status" value="1"/>
</dbReference>
<dbReference type="RefSeq" id="WP_124696489.1">
    <property type="nucleotide sequence ID" value="NZ_JBHUFE010000036.1"/>
</dbReference>
<organism evidence="14 15">
    <name type="scientific">Paenibacillus rhizophilus</name>
    <dbReference type="NCBI Taxonomy" id="1850366"/>
    <lineage>
        <taxon>Bacteria</taxon>
        <taxon>Bacillati</taxon>
        <taxon>Bacillota</taxon>
        <taxon>Bacilli</taxon>
        <taxon>Bacillales</taxon>
        <taxon>Paenibacillaceae</taxon>
        <taxon>Paenibacillus</taxon>
    </lineage>
</organism>
<dbReference type="Gene3D" id="3.30.450.20">
    <property type="entry name" value="PAS domain"/>
    <property type="match status" value="2"/>
</dbReference>
<feature type="transmembrane region" description="Helical" evidence="11">
    <location>
        <begin position="283"/>
        <end position="306"/>
    </location>
</feature>
<evidence type="ECO:0000256" key="9">
    <source>
        <dbReference type="PROSITE-ProRule" id="PRU00284"/>
    </source>
</evidence>
<evidence type="ECO:0000256" key="4">
    <source>
        <dbReference type="ARBA" id="ARBA00022692"/>
    </source>
</evidence>
<feature type="compositionally biased region" description="Acidic residues" evidence="10">
    <location>
        <begin position="672"/>
        <end position="685"/>
    </location>
</feature>
<dbReference type="OrthoDB" id="243053at2"/>
<keyword evidence="5 11" id="KW-1133">Transmembrane helix</keyword>
<evidence type="ECO:0000259" key="12">
    <source>
        <dbReference type="PROSITE" id="PS50111"/>
    </source>
</evidence>
<dbReference type="Proteomes" id="UP000282529">
    <property type="component" value="Unassembled WGS sequence"/>
</dbReference>
<evidence type="ECO:0000259" key="13">
    <source>
        <dbReference type="PROSITE" id="PS50885"/>
    </source>
</evidence>
<keyword evidence="6 11" id="KW-0472">Membrane</keyword>
<evidence type="ECO:0000256" key="6">
    <source>
        <dbReference type="ARBA" id="ARBA00023136"/>
    </source>
</evidence>
<evidence type="ECO:0000256" key="8">
    <source>
        <dbReference type="ARBA" id="ARBA00029447"/>
    </source>
</evidence>
<name>A0A3N9PYM3_9BACL</name>
<feature type="domain" description="Methyl-accepting transducer" evidence="12">
    <location>
        <begin position="374"/>
        <end position="645"/>
    </location>
</feature>